<evidence type="ECO:0000256" key="1">
    <source>
        <dbReference type="SAM" id="MobiDB-lite"/>
    </source>
</evidence>
<evidence type="ECO:0000313" key="3">
    <source>
        <dbReference type="Proteomes" id="UP000295399"/>
    </source>
</evidence>
<proteinExistence type="predicted"/>
<feature type="compositionally biased region" description="Basic and acidic residues" evidence="1">
    <location>
        <begin position="184"/>
        <end position="198"/>
    </location>
</feature>
<feature type="compositionally biased region" description="Low complexity" evidence="1">
    <location>
        <begin position="225"/>
        <end position="237"/>
    </location>
</feature>
<dbReference type="Proteomes" id="UP000295399">
    <property type="component" value="Unassembled WGS sequence"/>
</dbReference>
<accession>A0A4R2PDX2</accession>
<dbReference type="InterPro" id="IPR019285">
    <property type="entry name" value="DUF2336"/>
</dbReference>
<dbReference type="EMBL" id="SLXO01000009">
    <property type="protein sequence ID" value="TCP32644.1"/>
    <property type="molecule type" value="Genomic_DNA"/>
</dbReference>
<evidence type="ECO:0000313" key="2">
    <source>
        <dbReference type="EMBL" id="TCP32644.1"/>
    </source>
</evidence>
<dbReference type="InParanoid" id="A0A4R2PDX2"/>
<protein>
    <submittedName>
        <fullName evidence="2">Uncharacterized protein DUF2336</fullName>
    </submittedName>
</protein>
<dbReference type="AlphaFoldDB" id="A0A4R2PDX2"/>
<keyword evidence="3" id="KW-1185">Reference proteome</keyword>
<feature type="compositionally biased region" description="Basic and acidic residues" evidence="1">
    <location>
        <begin position="213"/>
        <end position="222"/>
    </location>
</feature>
<feature type="region of interest" description="Disordered" evidence="1">
    <location>
        <begin position="168"/>
        <end position="250"/>
    </location>
</feature>
<comment type="caution">
    <text evidence="2">The sequence shown here is derived from an EMBL/GenBank/DDBJ whole genome shotgun (WGS) entry which is preliminary data.</text>
</comment>
<gene>
    <name evidence="2" type="ORF">EV659_109139</name>
</gene>
<organism evidence="2 3">
    <name type="scientific">Rhodothalassium salexigens DSM 2132</name>
    <dbReference type="NCBI Taxonomy" id="1188247"/>
    <lineage>
        <taxon>Bacteria</taxon>
        <taxon>Pseudomonadati</taxon>
        <taxon>Pseudomonadota</taxon>
        <taxon>Alphaproteobacteria</taxon>
        <taxon>Rhodothalassiales</taxon>
        <taxon>Rhodothalassiaceae</taxon>
        <taxon>Rhodothalassium</taxon>
    </lineage>
</organism>
<reference evidence="2 3" key="1">
    <citation type="submission" date="2019-03" db="EMBL/GenBank/DDBJ databases">
        <title>Genomic Encyclopedia of Type Strains, Phase IV (KMG-IV): sequencing the most valuable type-strain genomes for metagenomic binning, comparative biology and taxonomic classification.</title>
        <authorList>
            <person name="Goeker M."/>
        </authorList>
    </citation>
    <scope>NUCLEOTIDE SEQUENCE [LARGE SCALE GENOMIC DNA]</scope>
    <source>
        <strain evidence="2 3">DSM 2132</strain>
    </source>
</reference>
<dbReference type="Pfam" id="PF10098">
    <property type="entry name" value="DUF2336"/>
    <property type="match status" value="1"/>
</dbReference>
<sequence>MVQVVDDTIERQPTKSEVADLLGQYLTSSALSVDARRRLEDLAWWFVDAPEDTVREIMARHLSQADKLTDRTIDRVIKDPAEAVAGPFIEATTLLSEERWLALIEDLEAHALAAVARRPDISEQMALAVVAKGDERVVASLLANANAPVTDRIHAEVSARFGTSGLALSDPAPAGEGAAASHPAPDRAAVDGAARDADDQTELSALAEPPEAGPDKVADDRASVPPAAQTPSTQTPSGGQSLDEKEKRYNTVSEGQLVDRLIRSGREGLADNIKRLGAGGRLSDEFVLAAAERRDLTICALALAYRAHLSPGKVRTSLKTGDLKVYRTLFERAKVRKELWAPIASALTAAPSPSAG</sequence>
<name>A0A4R2PDX2_RHOSA</name>